<protein>
    <submittedName>
        <fullName evidence="13">Uncharacterized protein</fullName>
    </submittedName>
</protein>
<keyword evidence="3 12" id="KW-0813">Transport</keyword>
<dbReference type="AlphaFoldDB" id="A0A6G0TJB8"/>
<comment type="caution">
    <text evidence="13">The sequence shown here is derived from an EMBL/GenBank/DDBJ whole genome shotgun (WGS) entry which is preliminary data.</text>
</comment>
<keyword evidence="5 12" id="KW-0812">Transmembrane</keyword>
<keyword evidence="11 12" id="KW-0407">Ion channel</keyword>
<keyword evidence="7" id="KW-0915">Sodium</keyword>
<evidence type="ECO:0000256" key="5">
    <source>
        <dbReference type="ARBA" id="ARBA00022692"/>
    </source>
</evidence>
<dbReference type="GO" id="GO:0005886">
    <property type="term" value="C:plasma membrane"/>
    <property type="evidence" value="ECO:0007669"/>
    <property type="project" value="TreeGrafter"/>
</dbReference>
<dbReference type="OrthoDB" id="6021021at2759"/>
<dbReference type="Proteomes" id="UP000475862">
    <property type="component" value="Unassembled WGS sequence"/>
</dbReference>
<evidence type="ECO:0000256" key="9">
    <source>
        <dbReference type="ARBA" id="ARBA00023136"/>
    </source>
</evidence>
<accession>A0A6G0TJB8</accession>
<evidence type="ECO:0000256" key="6">
    <source>
        <dbReference type="ARBA" id="ARBA00022989"/>
    </source>
</evidence>
<gene>
    <name evidence="13" type="ORF">AGLY_009879</name>
</gene>
<proteinExistence type="inferred from homology"/>
<evidence type="ECO:0000256" key="1">
    <source>
        <dbReference type="ARBA" id="ARBA00004141"/>
    </source>
</evidence>
<evidence type="ECO:0000256" key="4">
    <source>
        <dbReference type="ARBA" id="ARBA00022461"/>
    </source>
</evidence>
<evidence type="ECO:0000256" key="10">
    <source>
        <dbReference type="ARBA" id="ARBA00023201"/>
    </source>
</evidence>
<evidence type="ECO:0000256" key="2">
    <source>
        <dbReference type="ARBA" id="ARBA00007193"/>
    </source>
</evidence>
<evidence type="ECO:0000256" key="11">
    <source>
        <dbReference type="ARBA" id="ARBA00023303"/>
    </source>
</evidence>
<comment type="similarity">
    <text evidence="2 12">Belongs to the amiloride-sensitive sodium channel (TC 1.A.6) family.</text>
</comment>
<comment type="subcellular location">
    <subcellularLocation>
        <location evidence="1">Membrane</location>
        <topology evidence="1">Multi-pass membrane protein</topology>
    </subcellularLocation>
</comment>
<dbReference type="Pfam" id="PF00858">
    <property type="entry name" value="ASC"/>
    <property type="match status" value="1"/>
</dbReference>
<organism evidence="13 14">
    <name type="scientific">Aphis glycines</name>
    <name type="common">Soybean aphid</name>
    <dbReference type="NCBI Taxonomy" id="307491"/>
    <lineage>
        <taxon>Eukaryota</taxon>
        <taxon>Metazoa</taxon>
        <taxon>Ecdysozoa</taxon>
        <taxon>Arthropoda</taxon>
        <taxon>Hexapoda</taxon>
        <taxon>Insecta</taxon>
        <taxon>Pterygota</taxon>
        <taxon>Neoptera</taxon>
        <taxon>Paraneoptera</taxon>
        <taxon>Hemiptera</taxon>
        <taxon>Sternorrhyncha</taxon>
        <taxon>Aphidomorpha</taxon>
        <taxon>Aphidoidea</taxon>
        <taxon>Aphididae</taxon>
        <taxon>Aphidini</taxon>
        <taxon>Aphis</taxon>
        <taxon>Aphis</taxon>
    </lineage>
</organism>
<evidence type="ECO:0000313" key="13">
    <source>
        <dbReference type="EMBL" id="KAE9532798.1"/>
    </source>
</evidence>
<name>A0A6G0TJB8_APHGL</name>
<evidence type="ECO:0000256" key="12">
    <source>
        <dbReference type="RuleBase" id="RU000679"/>
    </source>
</evidence>
<keyword evidence="9" id="KW-0472">Membrane</keyword>
<reference evidence="13 14" key="1">
    <citation type="submission" date="2019-08" db="EMBL/GenBank/DDBJ databases">
        <title>The genome of the soybean aphid Biotype 1, its phylome, world population structure and adaptation to the North American continent.</title>
        <authorList>
            <person name="Giordano R."/>
            <person name="Donthu R.K."/>
            <person name="Hernandez A.G."/>
            <person name="Wright C.L."/>
            <person name="Zimin A.V."/>
        </authorList>
    </citation>
    <scope>NUCLEOTIDE SEQUENCE [LARGE SCALE GENOMIC DNA]</scope>
    <source>
        <tissue evidence="13">Whole aphids</tissue>
    </source>
</reference>
<feature type="non-terminal residue" evidence="13">
    <location>
        <position position="505"/>
    </location>
</feature>
<dbReference type="EMBL" id="VYZN01000038">
    <property type="protein sequence ID" value="KAE9532798.1"/>
    <property type="molecule type" value="Genomic_DNA"/>
</dbReference>
<evidence type="ECO:0000313" key="14">
    <source>
        <dbReference type="Proteomes" id="UP000475862"/>
    </source>
</evidence>
<keyword evidence="10 12" id="KW-0739">Sodium transport</keyword>
<keyword evidence="14" id="KW-1185">Reference proteome</keyword>
<dbReference type="PANTHER" id="PTHR11690:SF243">
    <property type="entry name" value="PICKPOCKET 12-RELATED"/>
    <property type="match status" value="1"/>
</dbReference>
<dbReference type="GO" id="GO:0015280">
    <property type="term" value="F:ligand-gated sodium channel activity"/>
    <property type="evidence" value="ECO:0007669"/>
    <property type="project" value="TreeGrafter"/>
</dbReference>
<evidence type="ECO:0000256" key="8">
    <source>
        <dbReference type="ARBA" id="ARBA00023065"/>
    </source>
</evidence>
<keyword evidence="4 12" id="KW-0894">Sodium channel</keyword>
<evidence type="ECO:0000256" key="7">
    <source>
        <dbReference type="ARBA" id="ARBA00023053"/>
    </source>
</evidence>
<keyword evidence="8 12" id="KW-0406">Ion transport</keyword>
<sequence>MIDSHYNGIIIRRRMGVLNGKKLNIKPIGYSEGNYLRKFSIATSLHGVIYLGEPKRPYLERIFWICVISLVFLMCGYQIQQLYNNWMESGIISILNESSRHFSVLNDDVPFPGITICSDLQLQNLDNLTIINQTLNKEYEDSVNLMCHVYEPNLSIGQHTINSKTWDLVLNAHRIFCEQRVISITWIREKIYVPCQYFQPVYTIYGVCYSLNMVPFRQLLSDDYDQMLSNLNHTKADILKNAKVTAWNPEIGFNKNAKSFNLPWKVTGDTVEDSIIIRFDLKKENTGKHCPTTDKGMALFLHSPIDVPANIQPTAYIAVNNIAYITTTFTLITASESISSWKPDIRKCYHQNERTLKFFRIYTVNNCDIECRANNSLKMCGCVAYYHPRDTNTSICGSENYRCMRQYSNNGYSIFDKYLFNINTTKYCNCLDVCTDIKFNHNVVYTHRNLTKNVKNPQTRILNKSIIVMYYRRNPWSIKRTALIPVNELLGNIGGSLGLFLGASI</sequence>
<dbReference type="InterPro" id="IPR001873">
    <property type="entry name" value="ENaC"/>
</dbReference>
<dbReference type="Gene3D" id="1.10.287.820">
    <property type="entry name" value="Acid-sensing ion channel domain"/>
    <property type="match status" value="1"/>
</dbReference>
<evidence type="ECO:0000256" key="3">
    <source>
        <dbReference type="ARBA" id="ARBA00022448"/>
    </source>
</evidence>
<keyword evidence="6" id="KW-1133">Transmembrane helix</keyword>
<dbReference type="PANTHER" id="PTHR11690">
    <property type="entry name" value="AMILORIDE-SENSITIVE SODIUM CHANNEL-RELATED"/>
    <property type="match status" value="1"/>
</dbReference>
<dbReference type="Gene3D" id="1.10.287.770">
    <property type="entry name" value="YojJ-like"/>
    <property type="match status" value="1"/>
</dbReference>